<keyword evidence="4" id="KW-1185">Reference proteome</keyword>
<dbReference type="GO" id="GO:0004497">
    <property type="term" value="F:monooxygenase activity"/>
    <property type="evidence" value="ECO:0007669"/>
    <property type="project" value="InterPro"/>
</dbReference>
<evidence type="ECO:0000313" key="4">
    <source>
        <dbReference type="Proteomes" id="UP000325849"/>
    </source>
</evidence>
<dbReference type="PANTHER" id="PTHR46696:SF1">
    <property type="entry name" value="CYTOCHROME P450 YJIB-RELATED"/>
    <property type="match status" value="1"/>
</dbReference>
<feature type="compositionally biased region" description="Polar residues" evidence="2">
    <location>
        <begin position="158"/>
        <end position="168"/>
    </location>
</feature>
<dbReference type="OrthoDB" id="3687467at2"/>
<dbReference type="InterPro" id="IPR036396">
    <property type="entry name" value="Cyt_P450_sf"/>
</dbReference>
<reference evidence="3 4" key="1">
    <citation type="submission" date="2019-07" db="EMBL/GenBank/DDBJ databases">
        <title>New species of Amycolatopsis and Streptomyces.</title>
        <authorList>
            <person name="Duangmal K."/>
            <person name="Teo W.F.A."/>
            <person name="Lipun K."/>
        </authorList>
    </citation>
    <scope>NUCLEOTIDE SEQUENCE [LARGE SCALE GENOMIC DNA]</scope>
    <source>
        <strain evidence="3 4">NBRC 109810</strain>
    </source>
</reference>
<dbReference type="Proteomes" id="UP000325849">
    <property type="component" value="Unassembled WGS sequence"/>
</dbReference>
<evidence type="ECO:0000313" key="3">
    <source>
        <dbReference type="EMBL" id="MPY31523.1"/>
    </source>
</evidence>
<dbReference type="GO" id="GO:0016705">
    <property type="term" value="F:oxidoreductase activity, acting on paired donors, with incorporation or reduction of molecular oxygen"/>
    <property type="evidence" value="ECO:0007669"/>
    <property type="project" value="InterPro"/>
</dbReference>
<accession>A0A5N8V8I8</accession>
<dbReference type="PANTHER" id="PTHR46696">
    <property type="entry name" value="P450, PUTATIVE (EUROFUNG)-RELATED"/>
    <property type="match status" value="1"/>
</dbReference>
<dbReference type="AlphaFoldDB" id="A0A5N8V8I8"/>
<dbReference type="Gene3D" id="1.10.630.10">
    <property type="entry name" value="Cytochrome P450"/>
    <property type="match status" value="1"/>
</dbReference>
<sequence>MIAAFAAPLTFRMICAILGVPRELDDAATRNTLMTTISPAPGVDPARAEGDLHDLLDILIAGKRTGGERDEVNLLRALVQASDDSGAPSEEELRSTAYLLVGHDTTTNLIGNDMLALLGNPGQAARLTGPGASPGLVTTAIEELPRYDSPCGTRRSGARQSPSVSTGS</sequence>
<evidence type="ECO:0000256" key="2">
    <source>
        <dbReference type="SAM" id="MobiDB-lite"/>
    </source>
</evidence>
<feature type="region of interest" description="Disordered" evidence="2">
    <location>
        <begin position="145"/>
        <end position="168"/>
    </location>
</feature>
<dbReference type="SUPFAM" id="SSF48264">
    <property type="entry name" value="Cytochrome P450"/>
    <property type="match status" value="1"/>
</dbReference>
<dbReference type="RefSeq" id="WP_152886319.1">
    <property type="nucleotide sequence ID" value="NZ_VJZD01000027.1"/>
</dbReference>
<gene>
    <name evidence="3" type="ORF">FNH09_09565</name>
</gene>
<proteinExistence type="inferred from homology"/>
<name>A0A5N8V8I8_9ACTN</name>
<dbReference type="GO" id="GO:0020037">
    <property type="term" value="F:heme binding"/>
    <property type="evidence" value="ECO:0007669"/>
    <property type="project" value="InterPro"/>
</dbReference>
<dbReference type="EMBL" id="VJZD01000027">
    <property type="protein sequence ID" value="MPY31523.1"/>
    <property type="molecule type" value="Genomic_DNA"/>
</dbReference>
<comment type="caution">
    <text evidence="3">The sequence shown here is derived from an EMBL/GenBank/DDBJ whole genome shotgun (WGS) entry which is preliminary data.</text>
</comment>
<comment type="similarity">
    <text evidence="1">Belongs to the cytochrome P450 family.</text>
</comment>
<dbReference type="GO" id="GO:0005506">
    <property type="term" value="F:iron ion binding"/>
    <property type="evidence" value="ECO:0007669"/>
    <property type="project" value="InterPro"/>
</dbReference>
<protein>
    <submittedName>
        <fullName evidence="3">Cytochrome P450</fullName>
    </submittedName>
</protein>
<evidence type="ECO:0000256" key="1">
    <source>
        <dbReference type="ARBA" id="ARBA00010617"/>
    </source>
</evidence>
<organism evidence="3 4">
    <name type="scientific">Streptomyces adustus</name>
    <dbReference type="NCBI Taxonomy" id="1609272"/>
    <lineage>
        <taxon>Bacteria</taxon>
        <taxon>Bacillati</taxon>
        <taxon>Actinomycetota</taxon>
        <taxon>Actinomycetes</taxon>
        <taxon>Kitasatosporales</taxon>
        <taxon>Streptomycetaceae</taxon>
        <taxon>Streptomyces</taxon>
    </lineage>
</organism>